<dbReference type="Gene3D" id="3.40.630.30">
    <property type="match status" value="1"/>
</dbReference>
<keyword evidence="5" id="KW-0687">Ribonucleoprotein</keyword>
<dbReference type="InterPro" id="IPR000182">
    <property type="entry name" value="GNAT_dom"/>
</dbReference>
<dbReference type="RefSeq" id="WP_101543752.1">
    <property type="nucleotide sequence ID" value="NZ_FXYX01000001.1"/>
</dbReference>
<keyword evidence="1" id="KW-0808">Transferase</keyword>
<feature type="domain" description="N-acetyltransferase" evidence="4">
    <location>
        <begin position="110"/>
        <end position="246"/>
    </location>
</feature>
<feature type="region of interest" description="Disordered" evidence="3">
    <location>
        <begin position="136"/>
        <end position="155"/>
    </location>
</feature>
<evidence type="ECO:0000256" key="2">
    <source>
        <dbReference type="ARBA" id="ARBA00023315"/>
    </source>
</evidence>
<dbReference type="InterPro" id="IPR050832">
    <property type="entry name" value="Bact_Acetyltransf"/>
</dbReference>
<dbReference type="PANTHER" id="PTHR43877">
    <property type="entry name" value="AMINOALKYLPHOSPHONATE N-ACETYLTRANSFERASE-RELATED-RELATED"/>
    <property type="match status" value="1"/>
</dbReference>
<dbReference type="GO" id="GO:0005840">
    <property type="term" value="C:ribosome"/>
    <property type="evidence" value="ECO:0007669"/>
    <property type="project" value="UniProtKB-KW"/>
</dbReference>
<organism evidence="5 6">
    <name type="scientific">Brevibacterium iodinum ATCC 49514</name>
    <dbReference type="NCBI Taxonomy" id="1255616"/>
    <lineage>
        <taxon>Bacteria</taxon>
        <taxon>Bacillati</taxon>
        <taxon>Actinomycetota</taxon>
        <taxon>Actinomycetes</taxon>
        <taxon>Micrococcales</taxon>
        <taxon>Brevibacteriaceae</taxon>
        <taxon>Brevibacterium</taxon>
    </lineage>
</organism>
<dbReference type="InterPro" id="IPR016181">
    <property type="entry name" value="Acyl_CoA_acyltransferase"/>
</dbReference>
<feature type="region of interest" description="Disordered" evidence="3">
    <location>
        <begin position="1"/>
        <end position="29"/>
    </location>
</feature>
<dbReference type="Proteomes" id="UP000234382">
    <property type="component" value="Unassembled WGS sequence"/>
</dbReference>
<dbReference type="AlphaFoldDB" id="A0A2H1HVP3"/>
<keyword evidence="6" id="KW-1185">Reference proteome</keyword>
<accession>A0A2H1HVP3</accession>
<gene>
    <name evidence="5" type="ORF">BI49514_00352</name>
</gene>
<name>A0A2H1HVP3_9MICO</name>
<evidence type="ECO:0000256" key="1">
    <source>
        <dbReference type="ARBA" id="ARBA00022679"/>
    </source>
</evidence>
<dbReference type="Pfam" id="PF00583">
    <property type="entry name" value="Acetyltransf_1"/>
    <property type="match status" value="1"/>
</dbReference>
<dbReference type="EMBL" id="FXYX01000001">
    <property type="protein sequence ID" value="SMX66916.1"/>
    <property type="molecule type" value="Genomic_DNA"/>
</dbReference>
<dbReference type="SUPFAM" id="SSF55729">
    <property type="entry name" value="Acyl-CoA N-acyltransferases (Nat)"/>
    <property type="match status" value="1"/>
</dbReference>
<evidence type="ECO:0000313" key="5">
    <source>
        <dbReference type="EMBL" id="SMX66916.1"/>
    </source>
</evidence>
<evidence type="ECO:0000313" key="6">
    <source>
        <dbReference type="Proteomes" id="UP000234382"/>
    </source>
</evidence>
<evidence type="ECO:0000259" key="4">
    <source>
        <dbReference type="PROSITE" id="PS51186"/>
    </source>
</evidence>
<sequence>MTAEAASGEGRQGRGESGQSESGRGFDGFSRQTLDLAGRTFVIRRATEADVPAIVALLRDDVLGAAREAEAEVVDRAGAVAAGVAPAIPDAEDAAPYARAFALIDADPNQLLLAVTESAGQAGLPGRADIADRIESAEQAQSAEQHRSDSQTHDGSTVVGTLQLSLLPSLSRRGTLRLQIEAVRVGPSAQGIGLGTAVFEWAHECGRRFGAGLVQLTTDKSRTGAQRFYDRLGYVASHEGMKLPLG</sequence>
<dbReference type="GO" id="GO:0016747">
    <property type="term" value="F:acyltransferase activity, transferring groups other than amino-acyl groups"/>
    <property type="evidence" value="ECO:0007669"/>
    <property type="project" value="InterPro"/>
</dbReference>
<protein>
    <submittedName>
        <fullName evidence="5">Ribosomal protein S18 acetylase RimI</fullName>
    </submittedName>
</protein>
<reference evidence="6" key="1">
    <citation type="submission" date="2017-03" db="EMBL/GenBank/DDBJ databases">
        <authorList>
            <person name="Monnet C."/>
        </authorList>
    </citation>
    <scope>NUCLEOTIDE SEQUENCE [LARGE SCALE GENOMIC DNA]</scope>
    <source>
        <strain evidence="6">ATCC 49514</strain>
    </source>
</reference>
<evidence type="ECO:0000256" key="3">
    <source>
        <dbReference type="SAM" id="MobiDB-lite"/>
    </source>
</evidence>
<dbReference type="PROSITE" id="PS51186">
    <property type="entry name" value="GNAT"/>
    <property type="match status" value="1"/>
</dbReference>
<proteinExistence type="predicted"/>
<keyword evidence="2" id="KW-0012">Acyltransferase</keyword>
<keyword evidence="5" id="KW-0689">Ribosomal protein</keyword>